<comment type="similarity">
    <text evidence="1">Belongs to the protein kinase superfamily. CMGC Ser/Thr protein kinase family. MNB/DYRK subfamily.</text>
</comment>
<comment type="catalytic activity">
    <reaction evidence="10">
        <text>L-tyrosyl-[protein] + ATP = O-phospho-L-tyrosyl-[protein] + ADP + H(+)</text>
        <dbReference type="Rhea" id="RHEA:10596"/>
        <dbReference type="Rhea" id="RHEA-COMP:10136"/>
        <dbReference type="Rhea" id="RHEA-COMP:20101"/>
        <dbReference type="ChEBI" id="CHEBI:15378"/>
        <dbReference type="ChEBI" id="CHEBI:30616"/>
        <dbReference type="ChEBI" id="CHEBI:46858"/>
        <dbReference type="ChEBI" id="CHEBI:61978"/>
        <dbReference type="ChEBI" id="CHEBI:456216"/>
        <dbReference type="EC" id="2.7.12.1"/>
    </reaction>
</comment>
<dbReference type="GO" id="GO:0005524">
    <property type="term" value="F:ATP binding"/>
    <property type="evidence" value="ECO:0007669"/>
    <property type="project" value="UniProtKB-KW"/>
</dbReference>
<feature type="compositionally biased region" description="Low complexity" evidence="11">
    <location>
        <begin position="640"/>
        <end position="650"/>
    </location>
</feature>
<keyword evidence="4" id="KW-0808">Transferase</keyword>
<reference evidence="13 14" key="1">
    <citation type="journal article" date="2018" name="Sci. Rep.">
        <title>Raphidocelis subcapitata (=Pseudokirchneriella subcapitata) provides an insight into genome evolution and environmental adaptations in the Sphaeropleales.</title>
        <authorList>
            <person name="Suzuki S."/>
            <person name="Yamaguchi H."/>
            <person name="Nakajima N."/>
            <person name="Kawachi M."/>
        </authorList>
    </citation>
    <scope>NUCLEOTIDE SEQUENCE [LARGE SCALE GENOMIC DNA]</scope>
    <source>
        <strain evidence="13 14">NIES-35</strain>
    </source>
</reference>
<dbReference type="EC" id="2.7.12.1" evidence="2"/>
<dbReference type="InterPro" id="IPR008271">
    <property type="entry name" value="Ser/Thr_kinase_AS"/>
</dbReference>
<dbReference type="PROSITE" id="PS00108">
    <property type="entry name" value="PROTEIN_KINASE_ST"/>
    <property type="match status" value="1"/>
</dbReference>
<keyword evidence="5" id="KW-0547">Nucleotide-binding</keyword>
<dbReference type="Gene3D" id="3.30.200.20">
    <property type="entry name" value="Phosphorylase Kinase, domain 1"/>
    <property type="match status" value="1"/>
</dbReference>
<accession>A0A2V0P3W9</accession>
<dbReference type="PANTHER" id="PTHR24058">
    <property type="entry name" value="DUAL SPECIFICITY PROTEIN KINASE"/>
    <property type="match status" value="1"/>
</dbReference>
<evidence type="ECO:0000256" key="10">
    <source>
        <dbReference type="ARBA" id="ARBA00051680"/>
    </source>
</evidence>
<organism evidence="13 14">
    <name type="scientific">Raphidocelis subcapitata</name>
    <dbReference type="NCBI Taxonomy" id="307507"/>
    <lineage>
        <taxon>Eukaryota</taxon>
        <taxon>Viridiplantae</taxon>
        <taxon>Chlorophyta</taxon>
        <taxon>core chlorophytes</taxon>
        <taxon>Chlorophyceae</taxon>
        <taxon>CS clade</taxon>
        <taxon>Sphaeropleales</taxon>
        <taxon>Selenastraceae</taxon>
        <taxon>Raphidocelis</taxon>
    </lineage>
</organism>
<dbReference type="PROSITE" id="PS50011">
    <property type="entry name" value="PROTEIN_KINASE_DOM"/>
    <property type="match status" value="1"/>
</dbReference>
<dbReference type="GO" id="GO:0005856">
    <property type="term" value="C:cytoskeleton"/>
    <property type="evidence" value="ECO:0007669"/>
    <property type="project" value="TreeGrafter"/>
</dbReference>
<dbReference type="GO" id="GO:0004674">
    <property type="term" value="F:protein serine/threonine kinase activity"/>
    <property type="evidence" value="ECO:0007669"/>
    <property type="project" value="UniProtKB-KW"/>
</dbReference>
<keyword evidence="6 13" id="KW-0418">Kinase</keyword>
<sequence length="775" mass="81557">MGNAYSYSGGLPSSSSFSTKASRGGPRQLAQESNPDDLYSSCYPPRGAGGQLAGARLPGSARKLAPPGAAPQVQQHPGLQDATPGPIEHLGASPKAAARLLKPQPSALAYGGGESPAAAAAATQLPHLATPPRAAGGVYASVYAAAPPQAAPQPPAAAQAAGGGGGGAAPRGAATQSQSSVVETGPITPAQALKRYGEYLTPYEQSEVLQYGQVYFLGKAEVSKVRGNPHLARTNYGYDDERGDYHIVNHDHIAYRYEVLGVLGKGSFGQVLKVLDYKTGSYGALKIIRNKKRFHHQAQVELKVLQHLRSHDPEDAHNVIHIAESFTFRGHLCITFEMLSINLYEFIKQNNFAGLSLNLVRRFGSQILQTLKFLRRHRLIHCDLKPENILLRSQHRSAIKVIDFGSSCFQEERVYTYIQSRFYRSPEVILGLPYGCEIDMWSFGCILAELLTGYPLFPGEDETEQLACIMEIMGAPPRALLDAASRRKAFFDSSYAPRLQPNSRGKLRSPGGKSLRGALRCDDAAFMDLLEQCLKWDPAERITPDQALQHPWFAEHAAAQQALARQAAAAQQWQQQPPPQQQQQHQQQQQNAAPPTAVGQPAPTKLPQAPADVLQALRQQAPPQAAAAALDGPSPMQTDAAAAAAAPAAPRSRDTTQAGSDCTPRGDAGVAAAVAAAAAAARAAPPQPLRIPGGLDAGGPKAGGSDQVAASPGSAAAAAAAMAASPKAAAASAYAQQAAAGALGGAPAIAKAGAAHPALQQTDGVFSRLLPQLRR</sequence>
<dbReference type="GO" id="GO:0005737">
    <property type="term" value="C:cytoplasm"/>
    <property type="evidence" value="ECO:0007669"/>
    <property type="project" value="TreeGrafter"/>
</dbReference>
<feature type="compositionally biased region" description="Low complexity" evidence="11">
    <location>
        <begin position="620"/>
        <end position="630"/>
    </location>
</feature>
<evidence type="ECO:0000313" key="13">
    <source>
        <dbReference type="EMBL" id="GBF94279.1"/>
    </source>
</evidence>
<protein>
    <recommendedName>
        <fullName evidence="2">dual-specificity kinase</fullName>
        <ecNumber evidence="2">2.7.12.1</ecNumber>
    </recommendedName>
</protein>
<dbReference type="Pfam" id="PF00069">
    <property type="entry name" value="Pkinase"/>
    <property type="match status" value="1"/>
</dbReference>
<evidence type="ECO:0000256" key="8">
    <source>
        <dbReference type="ARBA" id="ARBA00049003"/>
    </source>
</evidence>
<evidence type="ECO:0000256" key="4">
    <source>
        <dbReference type="ARBA" id="ARBA00022679"/>
    </source>
</evidence>
<evidence type="ECO:0000256" key="2">
    <source>
        <dbReference type="ARBA" id="ARBA00013203"/>
    </source>
</evidence>
<feature type="domain" description="Protein kinase" evidence="12">
    <location>
        <begin position="257"/>
        <end position="553"/>
    </location>
</feature>
<feature type="region of interest" description="Disordered" evidence="11">
    <location>
        <begin position="559"/>
        <end position="607"/>
    </location>
</feature>
<dbReference type="STRING" id="307507.A0A2V0P3W9"/>
<dbReference type="OrthoDB" id="9332038at2759"/>
<evidence type="ECO:0000256" key="3">
    <source>
        <dbReference type="ARBA" id="ARBA00022527"/>
    </source>
</evidence>
<evidence type="ECO:0000259" key="12">
    <source>
        <dbReference type="PROSITE" id="PS50011"/>
    </source>
</evidence>
<dbReference type="EMBL" id="BDRX01000049">
    <property type="protein sequence ID" value="GBF94279.1"/>
    <property type="molecule type" value="Genomic_DNA"/>
</dbReference>
<dbReference type="AlphaFoldDB" id="A0A2V0P3W9"/>
<dbReference type="Gene3D" id="1.10.510.10">
    <property type="entry name" value="Transferase(Phosphotransferase) domain 1"/>
    <property type="match status" value="1"/>
</dbReference>
<feature type="region of interest" description="Disordered" evidence="11">
    <location>
        <begin position="682"/>
        <end position="710"/>
    </location>
</feature>
<feature type="compositionally biased region" description="Low complexity" evidence="11">
    <location>
        <begin position="559"/>
        <end position="597"/>
    </location>
</feature>
<dbReference type="FunFam" id="1.10.510.10:FF:000112">
    <property type="entry name" value="Putative dual specificity tyrosine-phosphorylation-regulated kinase 2"/>
    <property type="match status" value="1"/>
</dbReference>
<evidence type="ECO:0000256" key="9">
    <source>
        <dbReference type="ARBA" id="ARBA00049308"/>
    </source>
</evidence>
<evidence type="ECO:0000256" key="1">
    <source>
        <dbReference type="ARBA" id="ARBA00008867"/>
    </source>
</evidence>
<comment type="catalytic activity">
    <reaction evidence="9">
        <text>L-threonyl-[protein] + ATP = O-phospho-L-threonyl-[protein] + ADP + H(+)</text>
        <dbReference type="Rhea" id="RHEA:46608"/>
        <dbReference type="Rhea" id="RHEA-COMP:11060"/>
        <dbReference type="Rhea" id="RHEA-COMP:11605"/>
        <dbReference type="ChEBI" id="CHEBI:15378"/>
        <dbReference type="ChEBI" id="CHEBI:30013"/>
        <dbReference type="ChEBI" id="CHEBI:30616"/>
        <dbReference type="ChEBI" id="CHEBI:61977"/>
        <dbReference type="ChEBI" id="CHEBI:456216"/>
        <dbReference type="EC" id="2.7.12.1"/>
    </reaction>
</comment>
<evidence type="ECO:0000256" key="6">
    <source>
        <dbReference type="ARBA" id="ARBA00022777"/>
    </source>
</evidence>
<feature type="compositionally biased region" description="Low complexity" evidence="11">
    <location>
        <begin position="1"/>
        <end position="18"/>
    </location>
</feature>
<dbReference type="InParanoid" id="A0A2V0P3W9"/>
<proteinExistence type="inferred from homology"/>
<keyword evidence="3" id="KW-0723">Serine/threonine-protein kinase</keyword>
<dbReference type="InterPro" id="IPR000719">
    <property type="entry name" value="Prot_kinase_dom"/>
</dbReference>
<feature type="region of interest" description="Disordered" evidence="11">
    <location>
        <begin position="1"/>
        <end position="90"/>
    </location>
</feature>
<name>A0A2V0P3W9_9CHLO</name>
<dbReference type="CDD" id="cd14210">
    <property type="entry name" value="PKc_DYRK"/>
    <property type="match status" value="1"/>
</dbReference>
<dbReference type="InterPro" id="IPR042521">
    <property type="entry name" value="DYRK"/>
</dbReference>
<dbReference type="PANTHER" id="PTHR24058:SF22">
    <property type="entry name" value="DUAL SPECIFICITY TYROSINE-PHOSPHORYLATION-REGULATED KINASE 4"/>
    <property type="match status" value="1"/>
</dbReference>
<feature type="region of interest" description="Disordered" evidence="11">
    <location>
        <begin position="620"/>
        <end position="664"/>
    </location>
</feature>
<dbReference type="Gene3D" id="3.30.10.30">
    <property type="entry name" value="DYRK"/>
    <property type="match status" value="1"/>
</dbReference>
<dbReference type="SUPFAM" id="SSF56112">
    <property type="entry name" value="Protein kinase-like (PK-like)"/>
    <property type="match status" value="1"/>
</dbReference>
<dbReference type="Proteomes" id="UP000247498">
    <property type="component" value="Unassembled WGS sequence"/>
</dbReference>
<keyword evidence="7" id="KW-0067">ATP-binding</keyword>
<comment type="catalytic activity">
    <reaction evidence="8">
        <text>L-seryl-[protein] + ATP = O-phospho-L-seryl-[protein] + ADP + H(+)</text>
        <dbReference type="Rhea" id="RHEA:17989"/>
        <dbReference type="Rhea" id="RHEA-COMP:9863"/>
        <dbReference type="Rhea" id="RHEA-COMP:11604"/>
        <dbReference type="ChEBI" id="CHEBI:15378"/>
        <dbReference type="ChEBI" id="CHEBI:29999"/>
        <dbReference type="ChEBI" id="CHEBI:30616"/>
        <dbReference type="ChEBI" id="CHEBI:83421"/>
        <dbReference type="ChEBI" id="CHEBI:456216"/>
        <dbReference type="EC" id="2.7.12.1"/>
    </reaction>
</comment>
<evidence type="ECO:0000313" key="14">
    <source>
        <dbReference type="Proteomes" id="UP000247498"/>
    </source>
</evidence>
<comment type="caution">
    <text evidence="13">The sequence shown here is derived from an EMBL/GenBank/DDBJ whole genome shotgun (WGS) entry which is preliminary data.</text>
</comment>
<gene>
    <name evidence="13" type="ORF">Rsub_06549</name>
</gene>
<evidence type="ECO:0000256" key="5">
    <source>
        <dbReference type="ARBA" id="ARBA00022741"/>
    </source>
</evidence>
<evidence type="ECO:0000256" key="7">
    <source>
        <dbReference type="ARBA" id="ARBA00022840"/>
    </source>
</evidence>
<keyword evidence="14" id="KW-1185">Reference proteome</keyword>
<dbReference type="InterPro" id="IPR050494">
    <property type="entry name" value="Ser_Thr_dual-spec_kinase"/>
</dbReference>
<dbReference type="SMART" id="SM00220">
    <property type="entry name" value="S_TKc"/>
    <property type="match status" value="1"/>
</dbReference>
<feature type="region of interest" description="Disordered" evidence="11">
    <location>
        <begin position="148"/>
        <end position="182"/>
    </location>
</feature>
<dbReference type="InterPro" id="IPR011009">
    <property type="entry name" value="Kinase-like_dom_sf"/>
</dbReference>
<evidence type="ECO:0000256" key="11">
    <source>
        <dbReference type="SAM" id="MobiDB-lite"/>
    </source>
</evidence>
<dbReference type="GO" id="GO:0004712">
    <property type="term" value="F:protein serine/threonine/tyrosine kinase activity"/>
    <property type="evidence" value="ECO:0007669"/>
    <property type="project" value="UniProtKB-EC"/>
</dbReference>